<dbReference type="AlphaFoldDB" id="A0A1Q9EH08"/>
<reference evidence="2 3" key="1">
    <citation type="submission" date="2016-02" db="EMBL/GenBank/DDBJ databases">
        <title>Genome analysis of coral dinoflagellate symbionts highlights evolutionary adaptations to a symbiotic lifestyle.</title>
        <authorList>
            <person name="Aranda M."/>
            <person name="Li Y."/>
            <person name="Liew Y.J."/>
            <person name="Baumgarten S."/>
            <person name="Simakov O."/>
            <person name="Wilson M."/>
            <person name="Piel J."/>
            <person name="Ashoor H."/>
            <person name="Bougouffa S."/>
            <person name="Bajic V.B."/>
            <person name="Ryu T."/>
            <person name="Ravasi T."/>
            <person name="Bayer T."/>
            <person name="Micklem G."/>
            <person name="Kim H."/>
            <person name="Bhak J."/>
            <person name="Lajeunesse T.C."/>
            <person name="Voolstra C.R."/>
        </authorList>
    </citation>
    <scope>NUCLEOTIDE SEQUENCE [LARGE SCALE GENOMIC DNA]</scope>
    <source>
        <strain evidence="2 3">CCMP2467</strain>
    </source>
</reference>
<evidence type="ECO:0000313" key="2">
    <source>
        <dbReference type="EMBL" id="OLQ06658.1"/>
    </source>
</evidence>
<protein>
    <submittedName>
        <fullName evidence="2">Uncharacterized protein</fullName>
    </submittedName>
</protein>
<feature type="compositionally biased region" description="Basic and acidic residues" evidence="1">
    <location>
        <begin position="40"/>
        <end position="58"/>
    </location>
</feature>
<feature type="region of interest" description="Disordered" evidence="1">
    <location>
        <begin position="1"/>
        <end position="100"/>
    </location>
</feature>
<feature type="compositionally biased region" description="Acidic residues" evidence="1">
    <location>
        <begin position="74"/>
        <end position="100"/>
    </location>
</feature>
<dbReference type="EMBL" id="LSRX01000155">
    <property type="protein sequence ID" value="OLQ06658.1"/>
    <property type="molecule type" value="Genomic_DNA"/>
</dbReference>
<feature type="compositionally biased region" description="Low complexity" evidence="1">
    <location>
        <begin position="8"/>
        <end position="19"/>
    </location>
</feature>
<keyword evidence="3" id="KW-1185">Reference proteome</keyword>
<accession>A0A1Q9EH08</accession>
<name>A0A1Q9EH08_SYMMI</name>
<gene>
    <name evidence="2" type="ORF">AK812_SmicGene10057</name>
</gene>
<evidence type="ECO:0000313" key="3">
    <source>
        <dbReference type="Proteomes" id="UP000186817"/>
    </source>
</evidence>
<organism evidence="2 3">
    <name type="scientific">Symbiodinium microadriaticum</name>
    <name type="common">Dinoflagellate</name>
    <name type="synonym">Zooxanthella microadriatica</name>
    <dbReference type="NCBI Taxonomy" id="2951"/>
    <lineage>
        <taxon>Eukaryota</taxon>
        <taxon>Sar</taxon>
        <taxon>Alveolata</taxon>
        <taxon>Dinophyceae</taxon>
        <taxon>Suessiales</taxon>
        <taxon>Symbiodiniaceae</taxon>
        <taxon>Symbiodinium</taxon>
    </lineage>
</organism>
<proteinExistence type="predicted"/>
<dbReference type="Proteomes" id="UP000186817">
    <property type="component" value="Unassembled WGS sequence"/>
</dbReference>
<evidence type="ECO:0000256" key="1">
    <source>
        <dbReference type="SAM" id="MobiDB-lite"/>
    </source>
</evidence>
<feature type="compositionally biased region" description="Basic residues" evidence="1">
    <location>
        <begin position="59"/>
        <end position="69"/>
    </location>
</feature>
<sequence length="100" mass="10976">MSTEILRSSDAAGDNGSSSLTVPAIANYHFPGKAGKKNSLKIEDHTKPNKDKDEDYTTRTKKTATKRTTRIRDDEDDEDDEDGDDDDDDVHDDGDADGDS</sequence>
<comment type="caution">
    <text evidence="2">The sequence shown here is derived from an EMBL/GenBank/DDBJ whole genome shotgun (WGS) entry which is preliminary data.</text>
</comment>